<protein>
    <submittedName>
        <fullName evidence="4">Bifunctional DNA primase/polymerase</fullName>
    </submittedName>
</protein>
<gene>
    <name evidence="4" type="ORF">JJL56_31635</name>
</gene>
<evidence type="ECO:0000313" key="4">
    <source>
        <dbReference type="EMBL" id="MBK4723405.1"/>
    </source>
</evidence>
<dbReference type="SUPFAM" id="SSF56747">
    <property type="entry name" value="Prim-pol domain"/>
    <property type="match status" value="1"/>
</dbReference>
<dbReference type="SMART" id="SM00943">
    <property type="entry name" value="Prim-Pol"/>
    <property type="match status" value="1"/>
</dbReference>
<feature type="region of interest" description="Disordered" evidence="2">
    <location>
        <begin position="141"/>
        <end position="161"/>
    </location>
</feature>
<dbReference type="PANTHER" id="PTHR35372">
    <property type="entry name" value="ATP BINDING PROTEIN-RELATED"/>
    <property type="match status" value="1"/>
</dbReference>
<accession>A0ABS1I8S4</accession>
<feature type="domain" description="DNA primase/polymerase bifunctional N-terminal" evidence="3">
    <location>
        <begin position="17"/>
        <end position="192"/>
    </location>
</feature>
<dbReference type="Proteomes" id="UP000654452">
    <property type="component" value="Unassembled WGS sequence"/>
</dbReference>
<dbReference type="InterPro" id="IPR051620">
    <property type="entry name" value="ORF904-like_C"/>
</dbReference>
<dbReference type="SUPFAM" id="SSF52540">
    <property type="entry name" value="P-loop containing nucleoside triphosphate hydrolases"/>
    <property type="match status" value="1"/>
</dbReference>
<keyword evidence="1" id="KW-0378">Hydrolase</keyword>
<evidence type="ECO:0000313" key="5">
    <source>
        <dbReference type="Proteomes" id="UP000654452"/>
    </source>
</evidence>
<dbReference type="Pfam" id="PF09250">
    <property type="entry name" value="Prim-Pol"/>
    <property type="match status" value="1"/>
</dbReference>
<evidence type="ECO:0000256" key="1">
    <source>
        <dbReference type="ARBA" id="ARBA00022801"/>
    </source>
</evidence>
<dbReference type="CDD" id="cd04859">
    <property type="entry name" value="Prim_Pol"/>
    <property type="match status" value="1"/>
</dbReference>
<keyword evidence="5" id="KW-1185">Reference proteome</keyword>
<reference evidence="4 5" key="1">
    <citation type="submission" date="2021-01" db="EMBL/GenBank/DDBJ databases">
        <title>Azospirillum sp. YIM DDC1 draft genome.</title>
        <authorList>
            <person name="Wang Y.-X."/>
        </authorList>
    </citation>
    <scope>NUCLEOTIDE SEQUENCE [LARGE SCALE GENOMIC DNA]</scope>
    <source>
        <strain evidence="4 5">YIM DDC1</strain>
    </source>
</reference>
<proteinExistence type="predicted"/>
<sequence>MGAVEKFPATSPVLDAALRYAARGWPVVPVYDIDADGQCGCGKPGCTNKGKHPKAANGFNSAVTDEALIRRLFRAFANVGIATGRTAGIWVLDIDAKDGGEDTLLALIERHGDLPNTVEARTGGGGRHLFFRYPPDRTVRNTVKRLGPGLDTRSDGGGVVSAPSVHESGRAYSWAPGLGPDDLDPADAPDWLYDLLDALDRRSADRVATMVGVPTPELRNVVAGYVEKALLDETRKVASATEGIRNVTLVEAARNLGGFVGAGVLDRAEVEASLTTAALLCGLTRPEIVATLKSGLDFGVARPRDLKNLGVVQREQKRPQANAEAQAVRRKRLRDNPLASEWLARLGLTAETVERFGFGLDQPYESPKTGKVYADSLTFPLRVADGTPVSTICKADIRGVTKNPKGALWSNGDPQTFYAEPQREQSAVLVLDMPDLWRLWQELQGTPAADRLQLIASSQDADLPSEWRKAEFWDRWRAIYVCTRPGEGAEKTALLISRSAGQPVMRVPPTRGRSWIEAFDGGEDVDGLEEALTGAVEIADRIEEERADKEVPLGRLAYRPLDIGRAYHNGNLYYPCDTLIRAHETDKEGNVRTVERIETVVVRSDAKLLHAVEVPAPKNTPLDKRVMRLNDGTLIDSMPKASASASWSWPAITKWLDERQAGKKVKHRPLAAILADVMEALRRSLWLPYEDDYAVLALAAAASYSQAVFQAVPLLLLCGSAGTGKSTAGIMMAQMSANGTIVGQVNAAAAARLIHETKGLIVLDDLEGIAAKAGREGGSFSELIQWLKVSYNRDTATKVWVDASRGFKVERLNGFGIKVINNTQGADSILGSRMIRIQTVKMPEAVAKTRVGLTPIPADQVQRLRDELHAWTFDHVDQIADTYAEVCPSASERSEEIAAPLRVLARLAGDPVLTARLEAALARSKVATVNPDTPEEILDEAAKLLAQQGYKEISPTHVIMEMKRLVDAYFGQTSTTEIPEFQQPEWVGRTLRNRDIVDPASAGRRERLYGKNLRIYPFSRNFLMQALDADVPPPEKDATAFCAGCDSCPYRGHGCSIIDARLEAEKKAAKRAARH</sequence>
<dbReference type="PANTHER" id="PTHR35372:SF2">
    <property type="entry name" value="SF3 HELICASE DOMAIN-CONTAINING PROTEIN"/>
    <property type="match status" value="1"/>
</dbReference>
<dbReference type="InterPro" id="IPR015330">
    <property type="entry name" value="DNA_primase/pol_bifunc_N"/>
</dbReference>
<dbReference type="InterPro" id="IPR027417">
    <property type="entry name" value="P-loop_NTPase"/>
</dbReference>
<dbReference type="RefSeq" id="WP_200487752.1">
    <property type="nucleotide sequence ID" value="NZ_JAEPIV010000055.1"/>
</dbReference>
<evidence type="ECO:0000256" key="2">
    <source>
        <dbReference type="SAM" id="MobiDB-lite"/>
    </source>
</evidence>
<organism evidence="4 5">
    <name type="scientific">Azospirillum aestuarii</name>
    <dbReference type="NCBI Taxonomy" id="2802052"/>
    <lineage>
        <taxon>Bacteria</taxon>
        <taxon>Pseudomonadati</taxon>
        <taxon>Pseudomonadota</taxon>
        <taxon>Alphaproteobacteria</taxon>
        <taxon>Rhodospirillales</taxon>
        <taxon>Azospirillaceae</taxon>
        <taxon>Azospirillum</taxon>
    </lineage>
</organism>
<comment type="caution">
    <text evidence="4">The sequence shown here is derived from an EMBL/GenBank/DDBJ whole genome shotgun (WGS) entry which is preliminary data.</text>
</comment>
<dbReference type="EMBL" id="JAEPIV010000055">
    <property type="protein sequence ID" value="MBK4723405.1"/>
    <property type="molecule type" value="Genomic_DNA"/>
</dbReference>
<name>A0ABS1I8S4_9PROT</name>
<evidence type="ECO:0000259" key="3">
    <source>
        <dbReference type="SMART" id="SM00943"/>
    </source>
</evidence>